<dbReference type="EMBL" id="VJMH01005113">
    <property type="protein sequence ID" value="KAF0700745.1"/>
    <property type="molecule type" value="Genomic_DNA"/>
</dbReference>
<proteinExistence type="predicted"/>
<reference evidence="3 4" key="1">
    <citation type="submission" date="2019-03" db="EMBL/GenBank/DDBJ databases">
        <authorList>
            <person name="Gaulin E."/>
            <person name="Dumas B."/>
        </authorList>
    </citation>
    <scope>NUCLEOTIDE SEQUENCE [LARGE SCALE GENOMIC DNA]</scope>
    <source>
        <strain evidence="3">CBS 568.67</strain>
    </source>
</reference>
<evidence type="ECO:0000313" key="4">
    <source>
        <dbReference type="Proteomes" id="UP000332933"/>
    </source>
</evidence>
<keyword evidence="4" id="KW-1185">Reference proteome</keyword>
<protein>
    <submittedName>
        <fullName evidence="3">Aste57867_8698 protein</fullName>
    </submittedName>
</protein>
<gene>
    <name evidence="3" type="primary">Aste57867_8698</name>
    <name evidence="2" type="ORF">As57867_008664</name>
    <name evidence="3" type="ORF">ASTE57867_8698</name>
</gene>
<organism evidence="3 4">
    <name type="scientific">Aphanomyces stellatus</name>
    <dbReference type="NCBI Taxonomy" id="120398"/>
    <lineage>
        <taxon>Eukaryota</taxon>
        <taxon>Sar</taxon>
        <taxon>Stramenopiles</taxon>
        <taxon>Oomycota</taxon>
        <taxon>Saprolegniomycetes</taxon>
        <taxon>Saprolegniales</taxon>
        <taxon>Verrucalvaceae</taxon>
        <taxon>Aphanomyces</taxon>
    </lineage>
</organism>
<reference evidence="2" key="2">
    <citation type="submission" date="2019-06" db="EMBL/GenBank/DDBJ databases">
        <title>Genomics analysis of Aphanomyces spp. identifies a new class of oomycete effector associated with host adaptation.</title>
        <authorList>
            <person name="Gaulin E."/>
        </authorList>
    </citation>
    <scope>NUCLEOTIDE SEQUENCE</scope>
    <source>
        <strain evidence="2">CBS 578.67</strain>
    </source>
</reference>
<feature type="region of interest" description="Disordered" evidence="1">
    <location>
        <begin position="597"/>
        <end position="633"/>
    </location>
</feature>
<dbReference type="AlphaFoldDB" id="A0A485KLB6"/>
<accession>A0A485KLB6</accession>
<evidence type="ECO:0000256" key="1">
    <source>
        <dbReference type="SAM" id="MobiDB-lite"/>
    </source>
</evidence>
<dbReference type="EMBL" id="CAADRA010005134">
    <property type="protein sequence ID" value="VFT85584.1"/>
    <property type="molecule type" value="Genomic_DNA"/>
</dbReference>
<evidence type="ECO:0000313" key="3">
    <source>
        <dbReference type="EMBL" id="VFT85584.1"/>
    </source>
</evidence>
<sequence length="633" mass="68582">MALPILETFAEHGYHLFHTPEAVYADFHAAGIFRRSGIDVASQASRLVQREALFDVALSHGLSSEIAIYVLAHDAKDTFLLQEPVAVQTWVKSHVEKTRANIMEELDSASKLTASVRRLRGLKHVLQALLNRLEEGKQAALPKQIFLDESPWTENDGSALLTALLDDLLACERLAGFTLWLLHRFHDSSLRLTKPSPVLDAILASACLSDLAPLPPAIDALVGHLEAADALTAGALLLFLALDQSTKHKQYATLGDMRALAVDAAAALQLPHLHAMHVLALWCIDHDRFLPAACDLLLQSPPECMDAPVLAALLAALRLHPDLAWRVYSSFPVALDDASLLLAVLDVVLALDQWALGWMLARQHPAHVAAAAPKLIAYHRAHGNVRDVLLKMTWTDGEMAAWQAKLPADDLVMLHLVRSDYKQATAAADKAPPASADVQLMLQTVVPAATDVAIPLDGGVVASSSPPPAKEQAEKADAVPATGAMAWPKPTKDQYAHFFHKPPNLTLPKTTTTTAVGPTSLSLTLKKLPTVATSPRAANPASDIAGTSLDPETTSRLPYQWLTTDLTPGPRSASKVAQLKKHAATFEEPLELNPTAFFDPSNPFSTPLRTNLPKEAQTMPARRNPIREARKKY</sequence>
<dbReference type="OrthoDB" id="65518at2759"/>
<dbReference type="Proteomes" id="UP000332933">
    <property type="component" value="Unassembled WGS sequence"/>
</dbReference>
<name>A0A485KLB6_9STRA</name>
<evidence type="ECO:0000313" key="2">
    <source>
        <dbReference type="EMBL" id="KAF0700745.1"/>
    </source>
</evidence>